<reference evidence="8" key="4">
    <citation type="submission" date="2015-04" db="UniProtKB">
        <authorList>
            <consortium name="EnsemblPlants"/>
        </authorList>
    </citation>
    <scope>IDENTIFICATION</scope>
    <source>
        <strain evidence="8">cv. Jemalong A17</strain>
    </source>
</reference>
<evidence type="ECO:0000256" key="2">
    <source>
        <dbReference type="PROSITE-ProRule" id="PRU00176"/>
    </source>
</evidence>
<dbReference type="PROSITE" id="PS50102">
    <property type="entry name" value="RRM"/>
    <property type="match status" value="1"/>
</dbReference>
<reference evidence="7" key="6">
    <citation type="journal article" date="2018" name="Nat. Plants">
        <title>Whole-genome landscape of Medicago truncatula symbiotic genes.</title>
        <authorList>
            <person name="Pecrix Y."/>
            <person name="Gamas P."/>
            <person name="Carrere S."/>
        </authorList>
    </citation>
    <scope>NUCLEOTIDE SEQUENCE</scope>
    <source>
        <tissue evidence="7">Leaves</tissue>
    </source>
</reference>
<feature type="region of interest" description="Disordered" evidence="3">
    <location>
        <begin position="128"/>
        <end position="185"/>
    </location>
</feature>
<dbReference type="InterPro" id="IPR012677">
    <property type="entry name" value="Nucleotide-bd_a/b_plait_sf"/>
</dbReference>
<dbReference type="AlphaFoldDB" id="I3S3X3"/>
<organism evidence="5">
    <name type="scientific">Medicago truncatula</name>
    <name type="common">Barrel medic</name>
    <name type="synonym">Medicago tribuloides</name>
    <dbReference type="NCBI Taxonomy" id="3880"/>
    <lineage>
        <taxon>Eukaryota</taxon>
        <taxon>Viridiplantae</taxon>
        <taxon>Streptophyta</taxon>
        <taxon>Embryophyta</taxon>
        <taxon>Tracheophyta</taxon>
        <taxon>Spermatophyta</taxon>
        <taxon>Magnoliopsida</taxon>
        <taxon>eudicotyledons</taxon>
        <taxon>Gunneridae</taxon>
        <taxon>Pentapetalae</taxon>
        <taxon>rosids</taxon>
        <taxon>fabids</taxon>
        <taxon>Fabales</taxon>
        <taxon>Fabaceae</taxon>
        <taxon>Papilionoideae</taxon>
        <taxon>50 kb inversion clade</taxon>
        <taxon>NPAAA clade</taxon>
        <taxon>Hologalegina</taxon>
        <taxon>IRL clade</taxon>
        <taxon>Trifolieae</taxon>
        <taxon>Medicago</taxon>
    </lineage>
</organism>
<keyword evidence="9" id="KW-1185">Reference proteome</keyword>
<evidence type="ECO:0000313" key="9">
    <source>
        <dbReference type="Proteomes" id="UP000002051"/>
    </source>
</evidence>
<protein>
    <submittedName>
        <fullName evidence="7">Putative nucleotide-binding alpha-beta plait domain-containing protein</fullName>
    </submittedName>
    <submittedName>
        <fullName evidence="6">RNA-binding (RRM/RBD/RNP motif) family protein</fullName>
    </submittedName>
</protein>
<dbReference type="EMBL" id="CM001220">
    <property type="protein sequence ID" value="KEH30764.1"/>
    <property type="molecule type" value="Genomic_DNA"/>
</dbReference>
<dbReference type="InterPro" id="IPR035979">
    <property type="entry name" value="RBD_domain_sf"/>
</dbReference>
<dbReference type="PANTHER" id="PTHR48029:SF1">
    <property type="entry name" value="NUCLEOLAR PROTEIN 8"/>
    <property type="match status" value="1"/>
</dbReference>
<dbReference type="Gramene" id="rna24465">
    <property type="protein sequence ID" value="RHN61949.1"/>
    <property type="gene ID" value="gene24465"/>
</dbReference>
<reference evidence="6 9" key="3">
    <citation type="journal article" date="2014" name="BMC Genomics">
        <title>An improved genome release (version Mt4.0) for the model legume Medicago truncatula.</title>
        <authorList>
            <person name="Tang H."/>
            <person name="Krishnakumar V."/>
            <person name="Bidwell S."/>
            <person name="Rosen B."/>
            <person name="Chan A."/>
            <person name="Zhou S."/>
            <person name="Gentzbittel L."/>
            <person name="Childs K.L."/>
            <person name="Yandell M."/>
            <person name="Gundlach H."/>
            <person name="Mayer K.F."/>
            <person name="Schwartz D.C."/>
            <person name="Town C.D."/>
        </authorList>
    </citation>
    <scope>GENOME REANNOTATION</scope>
    <source>
        <strain evidence="6">A17</strain>
        <strain evidence="8 9">cv. Jemalong A17</strain>
    </source>
</reference>
<dbReference type="SMART" id="SM00360">
    <property type="entry name" value="RRM"/>
    <property type="match status" value="1"/>
</dbReference>
<dbReference type="STRING" id="3880.I3S3X3"/>
<feature type="compositionally biased region" description="Polar residues" evidence="3">
    <location>
        <begin position="128"/>
        <end position="138"/>
    </location>
</feature>
<dbReference type="Gene3D" id="3.30.70.330">
    <property type="match status" value="1"/>
</dbReference>
<dbReference type="GO" id="GO:0005739">
    <property type="term" value="C:mitochondrion"/>
    <property type="evidence" value="ECO:0000318"/>
    <property type="project" value="GO_Central"/>
</dbReference>
<sequence>MRAAAVAAPRGFCRFFCTKPTASSPTVPLSSGVTSALKTAEPNEIVFVTGLNKRTTSETLREAFKKFGEVKQVRVVADRVSGYSKGFGYVRYATSEDAAKGIQGMDGKFLEGWIVFAEYARPRINAIASQTHTEPSNSKPDEKRTTPEKNGEMKKETAGEKKNKKKKITAKVVADQPMDKDKDKK</sequence>
<dbReference type="HOGENOM" id="CLU_012062_28_4_1"/>
<dbReference type="Proteomes" id="UP000265566">
    <property type="component" value="Chromosome 4"/>
</dbReference>
<name>I3S3X3_MEDTR</name>
<reference evidence="5" key="2">
    <citation type="submission" date="2012-05" db="EMBL/GenBank/DDBJ databases">
        <authorList>
            <person name="Krishnakumar V."/>
            <person name="Cheung F."/>
            <person name="Xiao Y."/>
            <person name="Chan A."/>
            <person name="Moskal W.A."/>
            <person name="Town C.D."/>
        </authorList>
    </citation>
    <scope>NUCLEOTIDE SEQUENCE</scope>
</reference>
<gene>
    <name evidence="8" type="primary">25492943</name>
    <name evidence="6" type="ordered locus">MTR_4g081510</name>
    <name evidence="7" type="ORF">MtrunA17_Chr4g0042151</name>
</gene>
<dbReference type="EnsemblPlants" id="KEH30764">
    <property type="protein sequence ID" value="KEH30764"/>
    <property type="gene ID" value="MTR_4g081510"/>
</dbReference>
<evidence type="ECO:0000313" key="10">
    <source>
        <dbReference type="Proteomes" id="UP000265566"/>
    </source>
</evidence>
<dbReference type="EMBL" id="PSQE01000004">
    <property type="protein sequence ID" value="RHN61949.1"/>
    <property type="molecule type" value="Genomic_DNA"/>
</dbReference>
<dbReference type="EMBL" id="BT135170">
    <property type="protein sequence ID" value="AFK34965.1"/>
    <property type="molecule type" value="mRNA"/>
</dbReference>
<reference evidence="6 9" key="1">
    <citation type="journal article" date="2011" name="Nature">
        <title>The Medicago genome provides insight into the evolution of rhizobial symbioses.</title>
        <authorList>
            <person name="Young N.D."/>
            <person name="Debelle F."/>
            <person name="Oldroyd G.E."/>
            <person name="Geurts R."/>
            <person name="Cannon S.B."/>
            <person name="Udvardi M.K."/>
            <person name="Benedito V.A."/>
            <person name="Mayer K.F."/>
            <person name="Gouzy J."/>
            <person name="Schoof H."/>
            <person name="Van de Peer Y."/>
            <person name="Proost S."/>
            <person name="Cook D.R."/>
            <person name="Meyers B.C."/>
            <person name="Spannagl M."/>
            <person name="Cheung F."/>
            <person name="De Mita S."/>
            <person name="Krishnakumar V."/>
            <person name="Gundlach H."/>
            <person name="Zhou S."/>
            <person name="Mudge J."/>
            <person name="Bharti A.K."/>
            <person name="Murray J.D."/>
            <person name="Naoumkina M.A."/>
            <person name="Rosen B."/>
            <person name="Silverstein K.A."/>
            <person name="Tang H."/>
            <person name="Rombauts S."/>
            <person name="Zhao P.X."/>
            <person name="Zhou P."/>
            <person name="Barbe V."/>
            <person name="Bardou P."/>
            <person name="Bechner M."/>
            <person name="Bellec A."/>
            <person name="Berger A."/>
            <person name="Berges H."/>
            <person name="Bidwell S."/>
            <person name="Bisseling T."/>
            <person name="Choisne N."/>
            <person name="Couloux A."/>
            <person name="Denny R."/>
            <person name="Deshpande S."/>
            <person name="Dai X."/>
            <person name="Doyle J.J."/>
            <person name="Dudez A.M."/>
            <person name="Farmer A.D."/>
            <person name="Fouteau S."/>
            <person name="Franken C."/>
            <person name="Gibelin C."/>
            <person name="Gish J."/>
            <person name="Goldstein S."/>
            <person name="Gonzalez A.J."/>
            <person name="Green P.J."/>
            <person name="Hallab A."/>
            <person name="Hartog M."/>
            <person name="Hua A."/>
            <person name="Humphray S.J."/>
            <person name="Jeong D.H."/>
            <person name="Jing Y."/>
            <person name="Jocker A."/>
            <person name="Kenton S.M."/>
            <person name="Kim D.J."/>
            <person name="Klee K."/>
            <person name="Lai H."/>
            <person name="Lang C."/>
            <person name="Lin S."/>
            <person name="Macmil S.L."/>
            <person name="Magdelenat G."/>
            <person name="Matthews L."/>
            <person name="McCorrison J."/>
            <person name="Monaghan E.L."/>
            <person name="Mun J.H."/>
            <person name="Najar F.Z."/>
            <person name="Nicholson C."/>
            <person name="Noirot C."/>
            <person name="O'Bleness M."/>
            <person name="Paule C.R."/>
            <person name="Poulain J."/>
            <person name="Prion F."/>
            <person name="Qin B."/>
            <person name="Qu C."/>
            <person name="Retzel E.F."/>
            <person name="Riddle C."/>
            <person name="Sallet E."/>
            <person name="Samain S."/>
            <person name="Samson N."/>
            <person name="Sanders I."/>
            <person name="Saurat O."/>
            <person name="Scarpelli C."/>
            <person name="Schiex T."/>
            <person name="Segurens B."/>
            <person name="Severin A.J."/>
            <person name="Sherrier D.J."/>
            <person name="Shi R."/>
            <person name="Sims S."/>
            <person name="Singer S.R."/>
            <person name="Sinharoy S."/>
            <person name="Sterck L."/>
            <person name="Viollet A."/>
            <person name="Wang B.B."/>
            <person name="Wang K."/>
            <person name="Wang M."/>
            <person name="Wang X."/>
            <person name="Warfsmann J."/>
            <person name="Weissenbach J."/>
            <person name="White D.D."/>
            <person name="White J.D."/>
            <person name="Wiley G.B."/>
            <person name="Wincker P."/>
            <person name="Xing Y."/>
            <person name="Yang L."/>
            <person name="Yao Z."/>
            <person name="Ying F."/>
            <person name="Zhai J."/>
            <person name="Zhou L."/>
            <person name="Zuber A."/>
            <person name="Denarie J."/>
            <person name="Dixon R.A."/>
            <person name="May G.D."/>
            <person name="Schwartz D.C."/>
            <person name="Rogers J."/>
            <person name="Quetier F."/>
            <person name="Town C.D."/>
            <person name="Roe B.A."/>
        </authorList>
    </citation>
    <scope>NUCLEOTIDE SEQUENCE [LARGE SCALE GENOMIC DNA]</scope>
    <source>
        <strain evidence="6">A17</strain>
        <strain evidence="8 9">cv. Jemalong A17</strain>
    </source>
</reference>
<evidence type="ECO:0000256" key="3">
    <source>
        <dbReference type="SAM" id="MobiDB-lite"/>
    </source>
</evidence>
<feature type="domain" description="RRM" evidence="4">
    <location>
        <begin position="44"/>
        <end position="122"/>
    </location>
</feature>
<evidence type="ECO:0000256" key="1">
    <source>
        <dbReference type="ARBA" id="ARBA00022884"/>
    </source>
</evidence>
<dbReference type="PANTHER" id="PTHR48029">
    <property type="entry name" value="NUCLEOLAR PROTEIN 8"/>
    <property type="match status" value="1"/>
</dbReference>
<evidence type="ECO:0000313" key="6">
    <source>
        <dbReference type="EMBL" id="KEH30764.1"/>
    </source>
</evidence>
<dbReference type="GO" id="GO:0080156">
    <property type="term" value="P:mitochondrial mRNA modification"/>
    <property type="evidence" value="ECO:0000318"/>
    <property type="project" value="GO_Central"/>
</dbReference>
<dbReference type="SUPFAM" id="SSF54928">
    <property type="entry name" value="RNA-binding domain, RBD"/>
    <property type="match status" value="1"/>
</dbReference>
<dbReference type="InterPro" id="IPR000504">
    <property type="entry name" value="RRM_dom"/>
</dbReference>
<reference evidence="10" key="5">
    <citation type="journal article" date="2018" name="Nat. Plants">
        <title>Whole-genome landscape of Medicago truncatula symbiotic genes.</title>
        <authorList>
            <person name="Pecrix Y."/>
            <person name="Staton S.E."/>
            <person name="Sallet E."/>
            <person name="Lelandais-Briere C."/>
            <person name="Moreau S."/>
            <person name="Carrere S."/>
            <person name="Blein T."/>
            <person name="Jardinaud M.F."/>
            <person name="Latrasse D."/>
            <person name="Zouine M."/>
            <person name="Zahm M."/>
            <person name="Kreplak J."/>
            <person name="Mayjonade B."/>
            <person name="Satge C."/>
            <person name="Perez M."/>
            <person name="Cauet S."/>
            <person name="Marande W."/>
            <person name="Chantry-Darmon C."/>
            <person name="Lopez-Roques C."/>
            <person name="Bouchez O."/>
            <person name="Berard A."/>
            <person name="Debelle F."/>
            <person name="Munos S."/>
            <person name="Bendahmane A."/>
            <person name="Berges H."/>
            <person name="Niebel A."/>
            <person name="Buitink J."/>
            <person name="Frugier F."/>
            <person name="Benhamed M."/>
            <person name="Crespi M."/>
            <person name="Gouzy J."/>
            <person name="Gamas P."/>
        </authorList>
    </citation>
    <scope>NUCLEOTIDE SEQUENCE [LARGE SCALE GENOMIC DNA]</scope>
    <source>
        <strain evidence="10">cv. Jemalong A17</strain>
    </source>
</reference>
<keyword evidence="1 2" id="KW-0694">RNA-binding</keyword>
<feature type="compositionally biased region" description="Basic and acidic residues" evidence="3">
    <location>
        <begin position="139"/>
        <end position="161"/>
    </location>
</feature>
<proteinExistence type="evidence at transcript level"/>
<dbReference type="Pfam" id="PF00076">
    <property type="entry name" value="RRM_1"/>
    <property type="match status" value="1"/>
</dbReference>
<evidence type="ECO:0000259" key="4">
    <source>
        <dbReference type="PROSITE" id="PS50102"/>
    </source>
</evidence>
<evidence type="ECO:0000313" key="5">
    <source>
        <dbReference type="EMBL" id="AFK34965.1"/>
    </source>
</evidence>
<evidence type="ECO:0000313" key="8">
    <source>
        <dbReference type="EnsemblPlants" id="KEH30764"/>
    </source>
</evidence>
<dbReference type="Proteomes" id="UP000002051">
    <property type="component" value="Chromosome 4"/>
</dbReference>
<accession>I3S3X3</accession>
<dbReference type="KEGG" id="mtr:25492943"/>
<dbReference type="GO" id="GO:0003723">
    <property type="term" value="F:RNA binding"/>
    <property type="evidence" value="ECO:0000318"/>
    <property type="project" value="GO_Central"/>
</dbReference>
<evidence type="ECO:0000313" key="7">
    <source>
        <dbReference type="EMBL" id="RHN61949.1"/>
    </source>
</evidence>
<dbReference type="CDD" id="cd00590">
    <property type="entry name" value="RRM_SF"/>
    <property type="match status" value="1"/>
</dbReference>
<dbReference type="OrthoDB" id="439808at2759"/>